<name>A0ABQ9H8E2_9NEOP</name>
<feature type="coiled-coil region" evidence="4">
    <location>
        <begin position="113"/>
        <end position="170"/>
    </location>
</feature>
<keyword evidence="3 4" id="KW-0175">Coiled coil</keyword>
<evidence type="ECO:0000313" key="7">
    <source>
        <dbReference type="Proteomes" id="UP001159363"/>
    </source>
</evidence>
<dbReference type="Proteomes" id="UP001159363">
    <property type="component" value="Chromosome 5"/>
</dbReference>
<evidence type="ECO:0000256" key="1">
    <source>
        <dbReference type="ARBA" id="ARBA00022490"/>
    </source>
</evidence>
<dbReference type="InterPro" id="IPR027640">
    <property type="entry name" value="Kinesin-like_fam"/>
</dbReference>
<protein>
    <recommendedName>
        <fullName evidence="5">KIF21A/B second helical domain-containing protein</fullName>
    </recommendedName>
</protein>
<evidence type="ECO:0000259" key="5">
    <source>
        <dbReference type="Pfam" id="PF23203"/>
    </source>
</evidence>
<accession>A0ABQ9H8E2</accession>
<keyword evidence="1" id="KW-0963">Cytoplasm</keyword>
<proteinExistence type="predicted"/>
<evidence type="ECO:0000256" key="2">
    <source>
        <dbReference type="ARBA" id="ARBA00022701"/>
    </source>
</evidence>
<evidence type="ECO:0000256" key="4">
    <source>
        <dbReference type="SAM" id="Coils"/>
    </source>
</evidence>
<dbReference type="CDD" id="cd22248">
    <property type="entry name" value="Rcc_KIF21"/>
    <property type="match status" value="1"/>
</dbReference>
<dbReference type="InterPro" id="IPR056532">
    <property type="entry name" value="KIF21A/B_hel_2"/>
</dbReference>
<keyword evidence="7" id="KW-1185">Reference proteome</keyword>
<gene>
    <name evidence="6" type="ORF">PR048_016976</name>
</gene>
<comment type="caution">
    <text evidence="6">The sequence shown here is derived from an EMBL/GenBank/DDBJ whole genome shotgun (WGS) entry which is preliminary data.</text>
</comment>
<feature type="domain" description="KIF21A/B second helical" evidence="5">
    <location>
        <begin position="94"/>
        <end position="244"/>
    </location>
</feature>
<reference evidence="6 7" key="1">
    <citation type="submission" date="2023-02" db="EMBL/GenBank/DDBJ databases">
        <title>LHISI_Scaffold_Assembly.</title>
        <authorList>
            <person name="Stuart O.P."/>
            <person name="Cleave R."/>
            <person name="Magrath M.J.L."/>
            <person name="Mikheyev A.S."/>
        </authorList>
    </citation>
    <scope>NUCLEOTIDE SEQUENCE [LARGE SCALE GENOMIC DNA]</scope>
    <source>
        <strain evidence="6">Daus_M_001</strain>
        <tissue evidence="6">Leg muscle</tissue>
    </source>
</reference>
<evidence type="ECO:0000256" key="3">
    <source>
        <dbReference type="ARBA" id="ARBA00023054"/>
    </source>
</evidence>
<dbReference type="PANTHER" id="PTHR47969:SF28">
    <property type="entry name" value="KINESIN-LIKE PROTEIN KIF21B"/>
    <property type="match status" value="1"/>
</dbReference>
<evidence type="ECO:0000313" key="6">
    <source>
        <dbReference type="EMBL" id="KAJ8880506.1"/>
    </source>
</evidence>
<organism evidence="6 7">
    <name type="scientific">Dryococelus australis</name>
    <dbReference type="NCBI Taxonomy" id="614101"/>
    <lineage>
        <taxon>Eukaryota</taxon>
        <taxon>Metazoa</taxon>
        <taxon>Ecdysozoa</taxon>
        <taxon>Arthropoda</taxon>
        <taxon>Hexapoda</taxon>
        <taxon>Insecta</taxon>
        <taxon>Pterygota</taxon>
        <taxon>Neoptera</taxon>
        <taxon>Polyneoptera</taxon>
        <taxon>Phasmatodea</taxon>
        <taxon>Verophasmatodea</taxon>
        <taxon>Anareolatae</taxon>
        <taxon>Phasmatidae</taxon>
        <taxon>Eurycanthinae</taxon>
        <taxon>Dryococelus</taxon>
    </lineage>
</organism>
<dbReference type="EMBL" id="JARBHB010000006">
    <property type="protein sequence ID" value="KAJ8880506.1"/>
    <property type="molecule type" value="Genomic_DNA"/>
</dbReference>
<dbReference type="Pfam" id="PF23203">
    <property type="entry name" value="KIF21A"/>
    <property type="match status" value="1"/>
</dbReference>
<sequence length="291" mass="33217">MFQVKLLNAMKEEARRHKEAEMAKAREIAQLRKTHRKQENRIRNLETDSKMKDVVLRRRNEEVSALRRAVRPVMSNKAAGRVGSRHRLATSVAFSPKVAKQKWQALENNITKMALNKQAVAALERDMEQQMAQREQLASLLQCLERRKRYSMLTSEMQDVQDQIETTKSNIDYIQGRISEDQQSIVQIEEGKDGVDGAELGQGLINLDEARYFIEKMYNMTVSQSYLAAQREIAIKELESRLAEAAGYQHSPWDVLCCRESRCPARTGGVLIACPWFTVQLSPGVALLPDV</sequence>
<dbReference type="PANTHER" id="PTHR47969">
    <property type="entry name" value="CHROMOSOME-ASSOCIATED KINESIN KIF4A-RELATED"/>
    <property type="match status" value="1"/>
</dbReference>
<keyword evidence="2" id="KW-0493">Microtubule</keyword>